<reference evidence="2" key="1">
    <citation type="journal article" date="2022" name="Int. J. Mol. Sci.">
        <title>Draft Genome of Tanacetum Coccineum: Genomic Comparison of Closely Related Tanacetum-Family Plants.</title>
        <authorList>
            <person name="Yamashiro T."/>
            <person name="Shiraishi A."/>
            <person name="Nakayama K."/>
            <person name="Satake H."/>
        </authorList>
    </citation>
    <scope>NUCLEOTIDE SEQUENCE</scope>
</reference>
<name>A0ABQ5BWH8_9ASTR</name>
<keyword evidence="3" id="KW-1185">Reference proteome</keyword>
<proteinExistence type="predicted"/>
<reference evidence="2" key="2">
    <citation type="submission" date="2022-01" db="EMBL/GenBank/DDBJ databases">
        <authorList>
            <person name="Yamashiro T."/>
            <person name="Shiraishi A."/>
            <person name="Satake H."/>
            <person name="Nakayama K."/>
        </authorList>
    </citation>
    <scope>NUCLEOTIDE SEQUENCE</scope>
</reference>
<dbReference type="Gene3D" id="1.25.40.10">
    <property type="entry name" value="Tetratricopeptide repeat domain"/>
    <property type="match status" value="1"/>
</dbReference>
<dbReference type="InterPro" id="IPR002885">
    <property type="entry name" value="PPR_rpt"/>
</dbReference>
<dbReference type="EMBL" id="BQNB010013604">
    <property type="protein sequence ID" value="GJT17988.1"/>
    <property type="molecule type" value="Genomic_DNA"/>
</dbReference>
<protein>
    <submittedName>
        <fullName evidence="2">Root UVB sensitive 6-like protein isoform X2</fullName>
    </submittedName>
</protein>
<comment type="caution">
    <text evidence="2">The sequence shown here is derived from an EMBL/GenBank/DDBJ whole genome shotgun (WGS) entry which is preliminary data.</text>
</comment>
<evidence type="ECO:0000256" key="1">
    <source>
        <dbReference type="ARBA" id="ARBA00022737"/>
    </source>
</evidence>
<sequence>MALNDAMITRTKHIKVTYRRTLQYDRVTSFAHWPDLLLEMGARVELDTIAAPPLFLHHCDANVAKNVAAITSTSIQNPVSKAFERGANIGDVTAEGLCVFDLNCVFNKYVTVSKMEEISLPCRLKMINSPDLGITQSNVLITSEFSQAWNKRVTEKPTNRSVHIDLDLENDDNDMMIDAPSVRDLDQLPEPDGGQKVMEQDVGPKVMYEIVRWIETAWADCSENGGREGLVSEMKRKNIEPYLVTYNAMVDGYAQVRKMEDADDGKR</sequence>
<gene>
    <name evidence="2" type="ORF">Tco_0876694</name>
</gene>
<dbReference type="Proteomes" id="UP001151760">
    <property type="component" value="Unassembled WGS sequence"/>
</dbReference>
<organism evidence="2 3">
    <name type="scientific">Tanacetum coccineum</name>
    <dbReference type="NCBI Taxonomy" id="301880"/>
    <lineage>
        <taxon>Eukaryota</taxon>
        <taxon>Viridiplantae</taxon>
        <taxon>Streptophyta</taxon>
        <taxon>Embryophyta</taxon>
        <taxon>Tracheophyta</taxon>
        <taxon>Spermatophyta</taxon>
        <taxon>Magnoliopsida</taxon>
        <taxon>eudicotyledons</taxon>
        <taxon>Gunneridae</taxon>
        <taxon>Pentapetalae</taxon>
        <taxon>asterids</taxon>
        <taxon>campanulids</taxon>
        <taxon>Asterales</taxon>
        <taxon>Asteraceae</taxon>
        <taxon>Asteroideae</taxon>
        <taxon>Anthemideae</taxon>
        <taxon>Anthemidinae</taxon>
        <taxon>Tanacetum</taxon>
    </lineage>
</organism>
<keyword evidence="1" id="KW-0677">Repeat</keyword>
<evidence type="ECO:0000313" key="2">
    <source>
        <dbReference type="EMBL" id="GJT17988.1"/>
    </source>
</evidence>
<accession>A0ABQ5BWH8</accession>
<evidence type="ECO:0000313" key="3">
    <source>
        <dbReference type="Proteomes" id="UP001151760"/>
    </source>
</evidence>
<dbReference type="NCBIfam" id="TIGR00756">
    <property type="entry name" value="PPR"/>
    <property type="match status" value="1"/>
</dbReference>
<dbReference type="InterPro" id="IPR011990">
    <property type="entry name" value="TPR-like_helical_dom_sf"/>
</dbReference>